<feature type="transmembrane region" description="Helical" evidence="1">
    <location>
        <begin position="94"/>
        <end position="120"/>
    </location>
</feature>
<keyword evidence="1" id="KW-0472">Membrane</keyword>
<feature type="transmembrane region" description="Helical" evidence="1">
    <location>
        <begin position="20"/>
        <end position="46"/>
    </location>
</feature>
<dbReference type="RefSeq" id="WP_047323669.1">
    <property type="nucleotide sequence ID" value="NZ_JACKSS010000026.1"/>
</dbReference>
<sequence length="121" mass="12626">MPLDDPGPPKPRYRNALGAGLALLGLAVMSLIALLLFNVLGNWVFAVKLEEGYFPPNSGSVVRSGRIAVLAATVLIPVAAGLGASTVAVRPHPFVQVVAAITLAVIIPVLLVVWLCYGLVF</sequence>
<evidence type="ECO:0000313" key="3">
    <source>
        <dbReference type="Proteomes" id="UP000193781"/>
    </source>
</evidence>
<comment type="caution">
    <text evidence="2">The sequence shown here is derived from an EMBL/GenBank/DDBJ whole genome shotgun (WGS) entry which is preliminary data.</text>
</comment>
<name>A0A0I9U3R3_9MYCO</name>
<dbReference type="AlphaFoldDB" id="A0A0I9U3R3"/>
<dbReference type="Proteomes" id="UP000193781">
    <property type="component" value="Unassembled WGS sequence"/>
</dbReference>
<proteinExistence type="predicted"/>
<gene>
    <name evidence="2" type="ORF">AWC17_24365</name>
</gene>
<keyword evidence="1" id="KW-0812">Transmembrane</keyword>
<dbReference type="OrthoDB" id="4734182at2"/>
<keyword evidence="3" id="KW-1185">Reference proteome</keyword>
<dbReference type="EMBL" id="LQPH01000021">
    <property type="protein sequence ID" value="ORW34393.1"/>
    <property type="molecule type" value="Genomic_DNA"/>
</dbReference>
<evidence type="ECO:0000313" key="2">
    <source>
        <dbReference type="EMBL" id="ORW34393.1"/>
    </source>
</evidence>
<keyword evidence="1" id="KW-1133">Transmembrane helix</keyword>
<accession>A0A0I9U3R3</accession>
<evidence type="ECO:0000256" key="1">
    <source>
        <dbReference type="SAM" id="Phobius"/>
    </source>
</evidence>
<protein>
    <submittedName>
        <fullName evidence="2">Uncharacterized protein</fullName>
    </submittedName>
</protein>
<reference evidence="2 3" key="1">
    <citation type="submission" date="2016-01" db="EMBL/GenBank/DDBJ databases">
        <title>The new phylogeny of the genus Mycobacterium.</title>
        <authorList>
            <person name="Tarcisio F."/>
            <person name="Conor M."/>
            <person name="Antonella G."/>
            <person name="Elisabetta G."/>
            <person name="Giulia F.S."/>
            <person name="Sara T."/>
            <person name="Anna F."/>
            <person name="Clotilde B."/>
            <person name="Roberto B."/>
            <person name="Veronica D.S."/>
            <person name="Fabio R."/>
            <person name="Monica P."/>
            <person name="Olivier J."/>
            <person name="Enrico T."/>
            <person name="Nicola S."/>
        </authorList>
    </citation>
    <scope>NUCLEOTIDE SEQUENCE [LARGE SCALE GENOMIC DNA]</scope>
    <source>
        <strain evidence="2 3">DSM 44803</strain>
    </source>
</reference>
<organism evidence="2 3">
    <name type="scientific">Mycobacterium nebraskense</name>
    <dbReference type="NCBI Taxonomy" id="244292"/>
    <lineage>
        <taxon>Bacteria</taxon>
        <taxon>Bacillati</taxon>
        <taxon>Actinomycetota</taxon>
        <taxon>Actinomycetes</taxon>
        <taxon>Mycobacteriales</taxon>
        <taxon>Mycobacteriaceae</taxon>
        <taxon>Mycobacterium</taxon>
    </lineage>
</organism>
<feature type="transmembrane region" description="Helical" evidence="1">
    <location>
        <begin position="67"/>
        <end position="88"/>
    </location>
</feature>